<dbReference type="SUPFAM" id="SSF53850">
    <property type="entry name" value="Periplasmic binding protein-like II"/>
    <property type="match status" value="1"/>
</dbReference>
<name>W4HQY5_9RHOB</name>
<dbReference type="Gene3D" id="1.10.10.10">
    <property type="entry name" value="Winged helix-like DNA-binding domain superfamily/Winged helix DNA-binding domain"/>
    <property type="match status" value="1"/>
</dbReference>
<protein>
    <submittedName>
        <fullName evidence="6">LysR family transcriptional regulator</fullName>
    </submittedName>
</protein>
<comment type="caution">
    <text evidence="6">The sequence shown here is derived from an EMBL/GenBank/DDBJ whole genome shotgun (WGS) entry which is preliminary data.</text>
</comment>
<dbReference type="Pfam" id="PF03466">
    <property type="entry name" value="LysR_substrate"/>
    <property type="match status" value="1"/>
</dbReference>
<dbReference type="PROSITE" id="PS50931">
    <property type="entry name" value="HTH_LYSR"/>
    <property type="match status" value="1"/>
</dbReference>
<dbReference type="EMBL" id="AQQW01000001">
    <property type="protein sequence ID" value="ETW14385.1"/>
    <property type="molecule type" value="Genomic_DNA"/>
</dbReference>
<dbReference type="Gene3D" id="3.40.190.10">
    <property type="entry name" value="Periplasmic binding protein-like II"/>
    <property type="match status" value="2"/>
</dbReference>
<evidence type="ECO:0000256" key="1">
    <source>
        <dbReference type="ARBA" id="ARBA00009437"/>
    </source>
</evidence>
<dbReference type="Pfam" id="PF00126">
    <property type="entry name" value="HTH_1"/>
    <property type="match status" value="1"/>
</dbReference>
<dbReference type="InterPro" id="IPR036390">
    <property type="entry name" value="WH_DNA-bd_sf"/>
</dbReference>
<dbReference type="InterPro" id="IPR000847">
    <property type="entry name" value="LysR_HTH_N"/>
</dbReference>
<dbReference type="GO" id="GO:0043565">
    <property type="term" value="F:sequence-specific DNA binding"/>
    <property type="evidence" value="ECO:0007669"/>
    <property type="project" value="TreeGrafter"/>
</dbReference>
<dbReference type="InterPro" id="IPR058163">
    <property type="entry name" value="LysR-type_TF_proteobact-type"/>
</dbReference>
<dbReference type="GO" id="GO:0003700">
    <property type="term" value="F:DNA-binding transcription factor activity"/>
    <property type="evidence" value="ECO:0007669"/>
    <property type="project" value="InterPro"/>
</dbReference>
<evidence type="ECO:0000313" key="7">
    <source>
        <dbReference type="Proteomes" id="UP000019063"/>
    </source>
</evidence>
<dbReference type="PATRIC" id="fig|1317118.6.peg.147"/>
<dbReference type="GO" id="GO:0006351">
    <property type="term" value="P:DNA-templated transcription"/>
    <property type="evidence" value="ECO:0007669"/>
    <property type="project" value="TreeGrafter"/>
</dbReference>
<evidence type="ECO:0000256" key="4">
    <source>
        <dbReference type="ARBA" id="ARBA00023163"/>
    </source>
</evidence>
<keyword evidence="7" id="KW-1185">Reference proteome</keyword>
<sequence length="309" mass="33788">MSNPQQNARARRLIPPLGALRALEALDRLGSATAVARELDLSQSAVSRQIRTLEDGLEVSLVQREGRNLVLTDAARDYARTVRGALDRIAQASLALRLPARAGSLDLAMLPSFGMRWLVPRLADFARRHPDITINLATRIRPCDFATDPFDAALEFGGPPRPGTQRLKLRPERTLPVCAPDLVPDGPVPPEDLHHLPLLQMETRPDAWRDWFAAHGVTVASSGTGTTFDQFTAMREGAQAGLGVALLPDHLTETELATGTLVRATTAEPVSLGAYWLVWPTDRADGPAINRFRDWISTQAEAEDDPLPR</sequence>
<keyword evidence="3" id="KW-0238">DNA-binding</keyword>
<evidence type="ECO:0000256" key="2">
    <source>
        <dbReference type="ARBA" id="ARBA00023015"/>
    </source>
</evidence>
<dbReference type="InterPro" id="IPR036388">
    <property type="entry name" value="WH-like_DNA-bd_sf"/>
</dbReference>
<dbReference type="RefSeq" id="WP_043841240.1">
    <property type="nucleotide sequence ID" value="NZ_AQQW01000001.1"/>
</dbReference>
<dbReference type="STRING" id="1379903.ATO8_00710"/>
<evidence type="ECO:0000313" key="6">
    <source>
        <dbReference type="EMBL" id="ETW14385.1"/>
    </source>
</evidence>
<proteinExistence type="inferred from homology"/>
<keyword evidence="2" id="KW-0805">Transcription regulation</keyword>
<accession>W4HQY5</accession>
<comment type="similarity">
    <text evidence="1">Belongs to the LysR transcriptional regulatory family.</text>
</comment>
<dbReference type="InterPro" id="IPR005119">
    <property type="entry name" value="LysR_subst-bd"/>
</dbReference>
<feature type="domain" description="HTH lysR-type" evidence="5">
    <location>
        <begin position="15"/>
        <end position="72"/>
    </location>
</feature>
<dbReference type="AlphaFoldDB" id="W4HQY5"/>
<dbReference type="PANTHER" id="PTHR30537:SF26">
    <property type="entry name" value="GLYCINE CLEAVAGE SYSTEM TRANSCRIPTIONAL ACTIVATOR"/>
    <property type="match status" value="1"/>
</dbReference>
<dbReference type="Proteomes" id="UP000019063">
    <property type="component" value="Unassembled WGS sequence"/>
</dbReference>
<evidence type="ECO:0000259" key="5">
    <source>
        <dbReference type="PROSITE" id="PS50931"/>
    </source>
</evidence>
<evidence type="ECO:0000256" key="3">
    <source>
        <dbReference type="ARBA" id="ARBA00023125"/>
    </source>
</evidence>
<keyword evidence="4" id="KW-0804">Transcription</keyword>
<reference evidence="6 7" key="1">
    <citation type="journal article" date="2014" name="Antonie Van Leeuwenhoek">
        <title>Roseivivax atlanticus sp. nov., isolated from surface seawater of the Atlantic Ocean.</title>
        <authorList>
            <person name="Li G."/>
            <person name="Lai Q."/>
            <person name="Liu X."/>
            <person name="Sun F."/>
            <person name="Shao Z."/>
        </authorList>
    </citation>
    <scope>NUCLEOTIDE SEQUENCE [LARGE SCALE GENOMIC DNA]</scope>
    <source>
        <strain evidence="6 7">22II-s10s</strain>
    </source>
</reference>
<dbReference type="SUPFAM" id="SSF46785">
    <property type="entry name" value="Winged helix' DNA-binding domain"/>
    <property type="match status" value="1"/>
</dbReference>
<gene>
    <name evidence="6" type="ORF">ATO8_00710</name>
</gene>
<organism evidence="6 7">
    <name type="scientific">Roseivivax marinus</name>
    <dbReference type="NCBI Taxonomy" id="1379903"/>
    <lineage>
        <taxon>Bacteria</taxon>
        <taxon>Pseudomonadati</taxon>
        <taxon>Pseudomonadota</taxon>
        <taxon>Alphaproteobacteria</taxon>
        <taxon>Rhodobacterales</taxon>
        <taxon>Roseobacteraceae</taxon>
        <taxon>Roseivivax</taxon>
    </lineage>
</organism>
<dbReference type="PANTHER" id="PTHR30537">
    <property type="entry name" value="HTH-TYPE TRANSCRIPTIONAL REGULATOR"/>
    <property type="match status" value="1"/>
</dbReference>
<dbReference type="eggNOG" id="COG0583">
    <property type="taxonomic scope" value="Bacteria"/>
</dbReference>
<dbReference type="PRINTS" id="PR00039">
    <property type="entry name" value="HTHLYSR"/>
</dbReference>